<protein>
    <submittedName>
        <fullName evidence="1">Uncharacterized protein</fullName>
    </submittedName>
</protein>
<proteinExistence type="predicted"/>
<dbReference type="VEuPathDB" id="FungiDB:B1J91_M03421g"/>
<dbReference type="VEuPathDB" id="FungiDB:GWK60_M03333"/>
<dbReference type="VEuPathDB" id="FungiDB:CAGL0M03421g"/>
<evidence type="ECO:0000313" key="1">
    <source>
        <dbReference type="EMBL" id="KTB07970.1"/>
    </source>
</evidence>
<sequence>MFFVSSTGIDISDAGKEFSFSSVESKFAQRWFIGNCKHRNPSRKNAINQFFKSNAYSETINYSRKLKQKKLKQKEMAAMQRQNTTLLIAGSQNQEQPENSSREITNLIAGNDIWRHERDDQVIVDTVTVHKKTKSFWKSFKHMRKQIRKLRLQKKNVYKPQGCTTHTQRQCSKKETLERINFLKPLPYLVGDSYRPEIIQQNILAISEHSEQNLQLTDY</sequence>
<accession>A0A0W0D412</accession>
<comment type="caution">
    <text evidence="1">The sequence shown here is derived from an EMBL/GenBank/DDBJ whole genome shotgun (WGS) entry which is preliminary data.</text>
</comment>
<name>A0A0W0D412_CANGB</name>
<dbReference type="VEuPathDB" id="FungiDB:GVI51_M03333"/>
<evidence type="ECO:0000313" key="2">
    <source>
        <dbReference type="Proteomes" id="UP000054886"/>
    </source>
</evidence>
<dbReference type="Proteomes" id="UP000054886">
    <property type="component" value="Unassembled WGS sequence"/>
</dbReference>
<dbReference type="AlphaFoldDB" id="A0A0W0D412"/>
<gene>
    <name evidence="1" type="ORF">AO440_004004</name>
</gene>
<organism evidence="1 2">
    <name type="scientific">Candida glabrata</name>
    <name type="common">Yeast</name>
    <name type="synonym">Torulopsis glabrata</name>
    <dbReference type="NCBI Taxonomy" id="5478"/>
    <lineage>
        <taxon>Eukaryota</taxon>
        <taxon>Fungi</taxon>
        <taxon>Dikarya</taxon>
        <taxon>Ascomycota</taxon>
        <taxon>Saccharomycotina</taxon>
        <taxon>Saccharomycetes</taxon>
        <taxon>Saccharomycetales</taxon>
        <taxon>Saccharomycetaceae</taxon>
        <taxon>Nakaseomyces</taxon>
    </lineage>
</organism>
<reference evidence="1 2" key="1">
    <citation type="submission" date="2015-10" db="EMBL/GenBank/DDBJ databases">
        <title>Draft genomes sequences of Candida glabrata isolates 1A, 1B, 2A, 2B, 3A and 3B.</title>
        <authorList>
            <person name="Haavelsrud O.E."/>
            <person name="Gaustad P."/>
        </authorList>
    </citation>
    <scope>NUCLEOTIDE SEQUENCE [LARGE SCALE GENOMIC DNA]</scope>
    <source>
        <strain evidence="1">910700640</strain>
    </source>
</reference>
<dbReference type="EMBL" id="LLZZ01000106">
    <property type="protein sequence ID" value="KTB07970.1"/>
    <property type="molecule type" value="Genomic_DNA"/>
</dbReference>